<organism evidence="3 4">
    <name type="scientific">Novispirillum itersonii</name>
    <name type="common">Aquaspirillum itersonii</name>
    <dbReference type="NCBI Taxonomy" id="189"/>
    <lineage>
        <taxon>Bacteria</taxon>
        <taxon>Pseudomonadati</taxon>
        <taxon>Pseudomonadota</taxon>
        <taxon>Alphaproteobacteria</taxon>
        <taxon>Rhodospirillales</taxon>
        <taxon>Novispirillaceae</taxon>
        <taxon>Novispirillum</taxon>
    </lineage>
</organism>
<reference evidence="3 4" key="1">
    <citation type="submission" date="2020-08" db="EMBL/GenBank/DDBJ databases">
        <title>Genomic Encyclopedia of Type Strains, Phase IV (KMG-IV): sequencing the most valuable type-strain genomes for metagenomic binning, comparative biology and taxonomic classification.</title>
        <authorList>
            <person name="Goeker M."/>
        </authorList>
    </citation>
    <scope>NUCLEOTIDE SEQUENCE [LARGE SCALE GENOMIC DNA]</scope>
    <source>
        <strain evidence="3 4">DSM 11590</strain>
    </source>
</reference>
<dbReference type="Proteomes" id="UP000544872">
    <property type="component" value="Unassembled WGS sequence"/>
</dbReference>
<dbReference type="NCBIfam" id="TIGR02977">
    <property type="entry name" value="phageshock_pspA"/>
    <property type="match status" value="1"/>
</dbReference>
<protein>
    <submittedName>
        <fullName evidence="3">Phage shock protein A</fullName>
    </submittedName>
</protein>
<evidence type="ECO:0000256" key="2">
    <source>
        <dbReference type="SAM" id="Coils"/>
    </source>
</evidence>
<proteinExistence type="inferred from homology"/>
<dbReference type="GO" id="GO:0005829">
    <property type="term" value="C:cytosol"/>
    <property type="evidence" value="ECO:0007669"/>
    <property type="project" value="TreeGrafter"/>
</dbReference>
<evidence type="ECO:0000313" key="4">
    <source>
        <dbReference type="Proteomes" id="UP000544872"/>
    </source>
</evidence>
<comment type="caution">
    <text evidence="3">The sequence shown here is derived from an EMBL/GenBank/DDBJ whole genome shotgun (WGS) entry which is preliminary data.</text>
</comment>
<sequence>MGIFSRLGDILNANISALLDRAEDPEKMIRLVIQEMEDTLIEVRSSAVKALADRKDLERRVAEHRRAQDDWSQKAEFALSRDREDLARGALMARQKLGEDIALLETELTGINEAIAKFDEDLSNLQKRLEEAKTRQKALEIRMNTATRRVQVRQTLYDGRIDAALGRYDSIERRIAELEGKADAYDLGRGKDLAGEFAELESSTAVEDELAALKRKLGR</sequence>
<feature type="coiled-coil region" evidence="2">
    <location>
        <begin position="47"/>
        <end position="74"/>
    </location>
</feature>
<evidence type="ECO:0000256" key="1">
    <source>
        <dbReference type="ARBA" id="ARBA00043985"/>
    </source>
</evidence>
<accession>A0A7W9ZHW6</accession>
<comment type="similarity">
    <text evidence="1">Belongs to the PspA/Vipp/IM30 family.</text>
</comment>
<dbReference type="GO" id="GO:0009271">
    <property type="term" value="P:phage shock"/>
    <property type="evidence" value="ECO:0007669"/>
    <property type="project" value="TreeGrafter"/>
</dbReference>
<dbReference type="Pfam" id="PF04012">
    <property type="entry name" value="PspA_IM30"/>
    <property type="match status" value="1"/>
</dbReference>
<dbReference type="InterPro" id="IPR014319">
    <property type="entry name" value="Phageshock_PspA"/>
</dbReference>
<dbReference type="EMBL" id="JACIIX010000013">
    <property type="protein sequence ID" value="MBB6211792.1"/>
    <property type="molecule type" value="Genomic_DNA"/>
</dbReference>
<dbReference type="PANTHER" id="PTHR31088:SF6">
    <property type="entry name" value="PHAGE SHOCK PROTEIN A"/>
    <property type="match status" value="1"/>
</dbReference>
<dbReference type="Gene3D" id="1.20.5.340">
    <property type="match status" value="1"/>
</dbReference>
<keyword evidence="2" id="KW-0175">Coiled coil</keyword>
<feature type="coiled-coil region" evidence="2">
    <location>
        <begin position="108"/>
        <end position="181"/>
    </location>
</feature>
<dbReference type="AlphaFoldDB" id="A0A7W9ZHW6"/>
<gene>
    <name evidence="3" type="ORF">FHS48_003235</name>
</gene>
<evidence type="ECO:0000313" key="3">
    <source>
        <dbReference type="EMBL" id="MBB6211792.1"/>
    </source>
</evidence>
<dbReference type="InterPro" id="IPR007157">
    <property type="entry name" value="PspA_VIPP1"/>
</dbReference>
<keyword evidence="4" id="KW-1185">Reference proteome</keyword>
<dbReference type="RefSeq" id="WP_184264861.1">
    <property type="nucleotide sequence ID" value="NZ_JACIIX010000013.1"/>
</dbReference>
<dbReference type="PANTHER" id="PTHR31088">
    <property type="entry name" value="MEMBRANE-ASSOCIATED PROTEIN VIPP1, CHLOROPLASTIC"/>
    <property type="match status" value="1"/>
</dbReference>
<name>A0A7W9ZHW6_NOVIT</name>
<dbReference type="SUPFAM" id="SSF57997">
    <property type="entry name" value="Tropomyosin"/>
    <property type="match status" value="1"/>
</dbReference>